<comment type="similarity">
    <text evidence="2">Belongs to the class-V pyridoxal-phosphate-dependent aminotransferase family. Csd subfamily.</text>
</comment>
<dbReference type="EMBL" id="CP014209">
    <property type="protein sequence ID" value="ANC31593.1"/>
    <property type="molecule type" value="Genomic_DNA"/>
</dbReference>
<name>A0A161HYP2_9MICO</name>
<dbReference type="AlphaFoldDB" id="A0A161HYP2"/>
<dbReference type="KEGG" id="ido:I598_2050"/>
<dbReference type="PANTHER" id="PTHR43586:SF8">
    <property type="entry name" value="CYSTEINE DESULFURASE 1, CHLOROPLASTIC"/>
    <property type="match status" value="1"/>
</dbReference>
<dbReference type="STRING" id="1300344.I598_2050"/>
<evidence type="ECO:0000256" key="1">
    <source>
        <dbReference type="ARBA" id="ARBA00001933"/>
    </source>
</evidence>
<organism evidence="7 8">
    <name type="scientific">Isoptericola dokdonensis DS-3</name>
    <dbReference type="NCBI Taxonomy" id="1300344"/>
    <lineage>
        <taxon>Bacteria</taxon>
        <taxon>Bacillati</taxon>
        <taxon>Actinomycetota</taxon>
        <taxon>Actinomycetes</taxon>
        <taxon>Micrococcales</taxon>
        <taxon>Promicromonosporaceae</taxon>
        <taxon>Isoptericola</taxon>
    </lineage>
</organism>
<feature type="domain" description="Aminotransferase class V" evidence="6">
    <location>
        <begin position="44"/>
        <end position="417"/>
    </location>
</feature>
<evidence type="ECO:0000313" key="7">
    <source>
        <dbReference type="EMBL" id="ANC31593.1"/>
    </source>
</evidence>
<keyword evidence="8" id="KW-1185">Reference proteome</keyword>
<dbReference type="InterPro" id="IPR015422">
    <property type="entry name" value="PyrdxlP-dep_Trfase_small"/>
</dbReference>
<comment type="catalytic activity">
    <reaction evidence="4">
        <text>(sulfur carrier)-H + L-cysteine = (sulfur carrier)-SH + L-alanine</text>
        <dbReference type="Rhea" id="RHEA:43892"/>
        <dbReference type="Rhea" id="RHEA-COMP:14737"/>
        <dbReference type="Rhea" id="RHEA-COMP:14739"/>
        <dbReference type="ChEBI" id="CHEBI:29917"/>
        <dbReference type="ChEBI" id="CHEBI:35235"/>
        <dbReference type="ChEBI" id="CHEBI:57972"/>
        <dbReference type="ChEBI" id="CHEBI:64428"/>
        <dbReference type="EC" id="2.8.1.7"/>
    </reaction>
</comment>
<dbReference type="EC" id="2.8.1.7" evidence="7"/>
<dbReference type="Pfam" id="PF00266">
    <property type="entry name" value="Aminotran_5"/>
    <property type="match status" value="1"/>
</dbReference>
<gene>
    <name evidence="7" type="primary">sufS</name>
    <name evidence="7" type="ORF">I598_2050</name>
</gene>
<dbReference type="InterPro" id="IPR015421">
    <property type="entry name" value="PyrdxlP-dep_Trfase_major"/>
</dbReference>
<proteinExistence type="inferred from homology"/>
<dbReference type="SUPFAM" id="SSF53383">
    <property type="entry name" value="PLP-dependent transferases"/>
    <property type="match status" value="1"/>
</dbReference>
<dbReference type="InterPro" id="IPR020578">
    <property type="entry name" value="Aminotrans_V_PyrdxlP_BS"/>
</dbReference>
<dbReference type="InterPro" id="IPR000192">
    <property type="entry name" value="Aminotrans_V_dom"/>
</dbReference>
<dbReference type="PROSITE" id="PS00595">
    <property type="entry name" value="AA_TRANSFER_CLASS_5"/>
    <property type="match status" value="1"/>
</dbReference>
<dbReference type="GO" id="GO:0031071">
    <property type="term" value="F:cysteine desulfurase activity"/>
    <property type="evidence" value="ECO:0007669"/>
    <property type="project" value="UniProtKB-EC"/>
</dbReference>
<protein>
    <submittedName>
        <fullName evidence="7">Cysteine desulfurase</fullName>
        <ecNumber evidence="7">2.8.1.7</ecNumber>
    </submittedName>
</protein>
<dbReference type="InterPro" id="IPR015424">
    <property type="entry name" value="PyrdxlP-dep_Trfase"/>
</dbReference>
<sequence length="475" mass="48748">MTTLTEAPACTQVDTVADHAPVLPVTGHDTLAPLVDGRRVPYANLDVAASAPALQAVADRVAATLPLYASVHRGAGYLSQVSTALYEQARRTIGDFVGAREDDVTIVVRNTTDALNLLAGCVPAATDGTPGRVLVLDVEHHANFLPWQREADATVVTGRDTAAATVQALRDELAAGAAAGRGYALLSVTGASNVTGEALDVAALVAAAHDHGARLLLDGAQLVPHRRFSLEATGVDYVAFSGHKTYAPFGGGALVGRRDWLDTGTPYLAGGGAVRRVRTDATEWHDAPARHEAGSPNVLGAVSLAAACQALAEVDPDELREHEDALRRRLVAGLGAIDGVDVVHLWPDAADTVGVVTFTVAGCDAGLVAAYLSAEHGIGVRDGRFCAHPLLARLGLDGGAVRASVGVGTAGEEVERLVAAVAALVADGPQARYDVVDGLWIVVDDPRPVPEGSGLEGLLATAALGAEDAVGCLPD</sequence>
<dbReference type="OrthoDB" id="9804366at2"/>
<dbReference type="RefSeq" id="WP_068202862.1">
    <property type="nucleotide sequence ID" value="NZ_CP014209.1"/>
</dbReference>
<dbReference type="PANTHER" id="PTHR43586">
    <property type="entry name" value="CYSTEINE DESULFURASE"/>
    <property type="match status" value="1"/>
</dbReference>
<evidence type="ECO:0000256" key="5">
    <source>
        <dbReference type="RuleBase" id="RU004504"/>
    </source>
</evidence>
<accession>A0A161HYP2</accession>
<reference evidence="7 8" key="1">
    <citation type="submission" date="2016-01" db="EMBL/GenBank/DDBJ databases">
        <title>Complete genome sequence of a soil Actinobacterium, Isoptericola dokdonensis DS-3.</title>
        <authorList>
            <person name="Kwon S.-K."/>
            <person name="Kim J.F."/>
        </authorList>
    </citation>
    <scope>NUCLEOTIDE SEQUENCE [LARGE SCALE GENOMIC DNA]</scope>
    <source>
        <strain evidence="7 8">DS-3</strain>
    </source>
</reference>
<keyword evidence="7" id="KW-0808">Transferase</keyword>
<dbReference type="Gene3D" id="3.40.640.10">
    <property type="entry name" value="Type I PLP-dependent aspartate aminotransferase-like (Major domain)"/>
    <property type="match status" value="1"/>
</dbReference>
<evidence type="ECO:0000256" key="3">
    <source>
        <dbReference type="ARBA" id="ARBA00022898"/>
    </source>
</evidence>
<evidence type="ECO:0000313" key="8">
    <source>
        <dbReference type="Proteomes" id="UP000076794"/>
    </source>
</evidence>
<evidence type="ECO:0000256" key="2">
    <source>
        <dbReference type="ARBA" id="ARBA00010447"/>
    </source>
</evidence>
<dbReference type="Proteomes" id="UP000076794">
    <property type="component" value="Chromosome"/>
</dbReference>
<comment type="cofactor">
    <cofactor evidence="1 5">
        <name>pyridoxal 5'-phosphate</name>
        <dbReference type="ChEBI" id="CHEBI:597326"/>
    </cofactor>
</comment>
<evidence type="ECO:0000256" key="4">
    <source>
        <dbReference type="ARBA" id="ARBA00050776"/>
    </source>
</evidence>
<keyword evidence="3" id="KW-0663">Pyridoxal phosphate</keyword>
<evidence type="ECO:0000259" key="6">
    <source>
        <dbReference type="Pfam" id="PF00266"/>
    </source>
</evidence>
<dbReference type="PATRIC" id="fig|1300344.3.peg.2059"/>
<dbReference type="Gene3D" id="3.90.1150.10">
    <property type="entry name" value="Aspartate Aminotransferase, domain 1"/>
    <property type="match status" value="1"/>
</dbReference>